<gene>
    <name evidence="1" type="ORF">V1517DRAFT_319010</name>
</gene>
<dbReference type="Proteomes" id="UP001489719">
    <property type="component" value="Unassembled WGS sequence"/>
</dbReference>
<organism evidence="1 2">
    <name type="scientific">Lipomyces orientalis</name>
    <dbReference type="NCBI Taxonomy" id="1233043"/>
    <lineage>
        <taxon>Eukaryota</taxon>
        <taxon>Fungi</taxon>
        <taxon>Dikarya</taxon>
        <taxon>Ascomycota</taxon>
        <taxon>Saccharomycotina</taxon>
        <taxon>Lipomycetes</taxon>
        <taxon>Lipomycetales</taxon>
        <taxon>Lipomycetaceae</taxon>
        <taxon>Lipomyces</taxon>
    </lineage>
</organism>
<proteinExistence type="predicted"/>
<sequence length="222" mass="23592">MSSRPSSYPGTGATGSDPAAMPSEPPPPYSLEADGRNSYATNRPQPGVVPPPLPQNTRPQQAQKPQNQWMQAAHPPQQNNAPPVPPHPRQYPYNYTPAANGKLLYPPGYLCEKCGNTGYKYSNGHPCRRCFERFAAPQSRNVHTLAPAVGSQWYYPYTPSYVGPVGGPGRVVPPGDPSIGGVLCGACKGRGVVDDFGLGRTIGEMLGGMSTCSVCKGVGRLL</sequence>
<comment type="caution">
    <text evidence="1">The sequence shown here is derived from an EMBL/GenBank/DDBJ whole genome shotgun (WGS) entry which is preliminary data.</text>
</comment>
<dbReference type="EMBL" id="MU970055">
    <property type="protein sequence ID" value="KAK9324008.1"/>
    <property type="molecule type" value="Genomic_DNA"/>
</dbReference>
<evidence type="ECO:0000313" key="1">
    <source>
        <dbReference type="EMBL" id="KAK9324008.1"/>
    </source>
</evidence>
<reference evidence="2" key="1">
    <citation type="journal article" date="2024" name="Front. Bioeng. Biotechnol.">
        <title>Genome-scale model development and genomic sequencing of the oleaginous clade Lipomyces.</title>
        <authorList>
            <person name="Czajka J.J."/>
            <person name="Han Y."/>
            <person name="Kim J."/>
            <person name="Mondo S.J."/>
            <person name="Hofstad B.A."/>
            <person name="Robles A."/>
            <person name="Haridas S."/>
            <person name="Riley R."/>
            <person name="LaButti K."/>
            <person name="Pangilinan J."/>
            <person name="Andreopoulos W."/>
            <person name="Lipzen A."/>
            <person name="Yan J."/>
            <person name="Wang M."/>
            <person name="Ng V."/>
            <person name="Grigoriev I.V."/>
            <person name="Spatafora J.W."/>
            <person name="Magnuson J.K."/>
            <person name="Baker S.E."/>
            <person name="Pomraning K.R."/>
        </authorList>
    </citation>
    <scope>NUCLEOTIDE SEQUENCE [LARGE SCALE GENOMIC DNA]</scope>
    <source>
        <strain evidence="2">CBS 10300</strain>
    </source>
</reference>
<evidence type="ECO:0000313" key="2">
    <source>
        <dbReference type="Proteomes" id="UP001489719"/>
    </source>
</evidence>
<name>A0ACC3TV02_9ASCO</name>
<protein>
    <submittedName>
        <fullName evidence="1">Uncharacterized protein</fullName>
    </submittedName>
</protein>
<accession>A0ACC3TV02</accession>
<keyword evidence="2" id="KW-1185">Reference proteome</keyword>